<feature type="binding site" evidence="9">
    <location>
        <begin position="200"/>
        <end position="204"/>
    </location>
    <ligand>
        <name>GTP</name>
        <dbReference type="ChEBI" id="CHEBI:37565"/>
    </ligand>
</feature>
<keyword evidence="2 10" id="KW-0479">Metal-binding</keyword>
<keyword evidence="5 9" id="KW-0342">GTP-binding</keyword>
<dbReference type="CDD" id="cd00066">
    <property type="entry name" value="G-alpha"/>
    <property type="match status" value="1"/>
</dbReference>
<keyword evidence="1" id="KW-0519">Myristate</keyword>
<dbReference type="Pfam" id="PF00503">
    <property type="entry name" value="G-alpha"/>
    <property type="match status" value="1"/>
</dbReference>
<accession>A0A9K3D8Q4</accession>
<dbReference type="GO" id="GO:0046872">
    <property type="term" value="F:metal ion binding"/>
    <property type="evidence" value="ECO:0007669"/>
    <property type="project" value="UniProtKB-KW"/>
</dbReference>
<evidence type="ECO:0000256" key="7">
    <source>
        <dbReference type="ARBA" id="ARBA00023224"/>
    </source>
</evidence>
<dbReference type="FunFam" id="3.40.50.300:FF:003800">
    <property type="entry name" value="Guanine nucleotide-binding protein G(k) subunit alpha"/>
    <property type="match status" value="1"/>
</dbReference>
<dbReference type="GO" id="GO:0005737">
    <property type="term" value="C:cytoplasm"/>
    <property type="evidence" value="ECO:0007669"/>
    <property type="project" value="TreeGrafter"/>
</dbReference>
<organism evidence="11 12">
    <name type="scientific">Kipferlia bialata</name>
    <dbReference type="NCBI Taxonomy" id="797122"/>
    <lineage>
        <taxon>Eukaryota</taxon>
        <taxon>Metamonada</taxon>
        <taxon>Carpediemonas-like organisms</taxon>
        <taxon>Kipferlia</taxon>
    </lineage>
</organism>
<evidence type="ECO:0000256" key="3">
    <source>
        <dbReference type="ARBA" id="ARBA00022741"/>
    </source>
</evidence>
<evidence type="ECO:0000256" key="8">
    <source>
        <dbReference type="ARBA" id="ARBA00023288"/>
    </source>
</evidence>
<keyword evidence="4 10" id="KW-0460">Magnesium</keyword>
<evidence type="ECO:0000256" key="1">
    <source>
        <dbReference type="ARBA" id="ARBA00022707"/>
    </source>
</evidence>
<dbReference type="SMART" id="SM00275">
    <property type="entry name" value="G_alpha"/>
    <property type="match status" value="1"/>
</dbReference>
<dbReference type="GO" id="GO:0003924">
    <property type="term" value="F:GTPase activity"/>
    <property type="evidence" value="ECO:0007669"/>
    <property type="project" value="InterPro"/>
</dbReference>
<evidence type="ECO:0000313" key="11">
    <source>
        <dbReference type="EMBL" id="GIQ89333.1"/>
    </source>
</evidence>
<dbReference type="GO" id="GO:0005525">
    <property type="term" value="F:GTP binding"/>
    <property type="evidence" value="ECO:0007669"/>
    <property type="project" value="UniProtKB-KW"/>
</dbReference>
<protein>
    <submittedName>
        <fullName evidence="11">Guanine nucleotide binding protein (G-protein), alpha subunit</fullName>
    </submittedName>
</protein>
<evidence type="ECO:0000256" key="4">
    <source>
        <dbReference type="ARBA" id="ARBA00022842"/>
    </source>
</evidence>
<dbReference type="GO" id="GO:0031683">
    <property type="term" value="F:G-protein beta/gamma-subunit complex binding"/>
    <property type="evidence" value="ECO:0007669"/>
    <property type="project" value="InterPro"/>
</dbReference>
<dbReference type="OrthoDB" id="5817230at2759"/>
<dbReference type="AlphaFoldDB" id="A0A9K3D8Q4"/>
<dbReference type="Gene3D" id="3.40.50.300">
    <property type="entry name" value="P-loop containing nucleotide triphosphate hydrolases"/>
    <property type="match status" value="2"/>
</dbReference>
<keyword evidence="3 9" id="KW-0547">Nucleotide-binding</keyword>
<feature type="binding site" evidence="10">
    <location>
        <position position="181"/>
    </location>
    <ligand>
        <name>Mg(2+)</name>
        <dbReference type="ChEBI" id="CHEBI:18420"/>
    </ligand>
</feature>
<evidence type="ECO:0000313" key="12">
    <source>
        <dbReference type="Proteomes" id="UP000265618"/>
    </source>
</evidence>
<comment type="caution">
    <text evidence="11">The sequence shown here is derived from an EMBL/GenBank/DDBJ whole genome shotgun (WGS) entry which is preliminary data.</text>
</comment>
<dbReference type="SUPFAM" id="SSF52540">
    <property type="entry name" value="P-loop containing nucleoside triphosphate hydrolases"/>
    <property type="match status" value="1"/>
</dbReference>
<evidence type="ECO:0000256" key="9">
    <source>
        <dbReference type="PIRSR" id="PIRSR601019-1"/>
    </source>
</evidence>
<evidence type="ECO:0000256" key="10">
    <source>
        <dbReference type="PIRSR" id="PIRSR601019-2"/>
    </source>
</evidence>
<proteinExistence type="predicted"/>
<keyword evidence="7" id="KW-0807">Transducer</keyword>
<sequence>MAFTACMGKSDKQAAIRNKQINSLIKKNVSTENNTVRVLLLGPGGSGKSTIFRQMRVLYKEGFSQEQRIRYRRHIVQNILVGMKDVLTAAASLGLRLDTPEHQRNGEYLSRLDRHYALMHEDYAKIKDLWVTDSAIKRAWQQRNAYQLEDSLAYFMAEIDRVSAADYVPTKQDVLNCRVKTIGIHETDFVVDGLKFQMTDVGGQRNQRRKWIHCFEDVTAVIFVASASAYDQVLEEDGQTNRMEEALRLFDEMCNSRWFYKIPFILFLNK</sequence>
<keyword evidence="12" id="KW-1185">Reference proteome</keyword>
<dbReference type="PANTHER" id="PTHR10218">
    <property type="entry name" value="GTP-BINDING PROTEIN ALPHA SUBUNIT"/>
    <property type="match status" value="1"/>
</dbReference>
<dbReference type="PROSITE" id="PS51882">
    <property type="entry name" value="G_ALPHA"/>
    <property type="match status" value="1"/>
</dbReference>
<name>A0A9K3D8Q4_9EUKA</name>
<evidence type="ECO:0000256" key="5">
    <source>
        <dbReference type="ARBA" id="ARBA00023134"/>
    </source>
</evidence>
<reference evidence="11 12" key="1">
    <citation type="journal article" date="2018" name="PLoS ONE">
        <title>The draft genome of Kipferlia bialata reveals reductive genome evolution in fornicate parasites.</title>
        <authorList>
            <person name="Tanifuji G."/>
            <person name="Takabayashi S."/>
            <person name="Kume K."/>
            <person name="Takagi M."/>
            <person name="Nakayama T."/>
            <person name="Kamikawa R."/>
            <person name="Inagaki Y."/>
            <person name="Hashimoto T."/>
        </authorList>
    </citation>
    <scope>NUCLEOTIDE SEQUENCE [LARGE SCALE GENOMIC DNA]</scope>
    <source>
        <strain evidence="11">NY0173</strain>
    </source>
</reference>
<dbReference type="SUPFAM" id="SSF47895">
    <property type="entry name" value="Transducin (alpha subunit), insertion domain"/>
    <property type="match status" value="1"/>
</dbReference>
<keyword evidence="6" id="KW-0564">Palmitate</keyword>
<dbReference type="InterPro" id="IPR027417">
    <property type="entry name" value="P-loop_NTPase"/>
</dbReference>
<dbReference type="GO" id="GO:0001664">
    <property type="term" value="F:G protein-coupled receptor binding"/>
    <property type="evidence" value="ECO:0007669"/>
    <property type="project" value="TreeGrafter"/>
</dbReference>
<feature type="binding site" evidence="9">
    <location>
        <begin position="175"/>
        <end position="181"/>
    </location>
    <ligand>
        <name>GTP</name>
        <dbReference type="ChEBI" id="CHEBI:37565"/>
    </ligand>
</feature>
<dbReference type="PANTHER" id="PTHR10218:SF302">
    <property type="entry name" value="GUANINE NUCLEOTIDE-BINDING PROTEIN ALPHA-5 SUBUNIT"/>
    <property type="match status" value="1"/>
</dbReference>
<keyword evidence="8" id="KW-0449">Lipoprotein</keyword>
<gene>
    <name evidence="11" type="ORF">KIPB_011772</name>
</gene>
<evidence type="ECO:0000256" key="6">
    <source>
        <dbReference type="ARBA" id="ARBA00023139"/>
    </source>
</evidence>
<dbReference type="GO" id="GO:0007188">
    <property type="term" value="P:adenylate cyclase-modulating G protein-coupled receptor signaling pathway"/>
    <property type="evidence" value="ECO:0007669"/>
    <property type="project" value="TreeGrafter"/>
</dbReference>
<dbReference type="InterPro" id="IPR011025">
    <property type="entry name" value="GproteinA_insert"/>
</dbReference>
<dbReference type="GO" id="GO:0005834">
    <property type="term" value="C:heterotrimeric G-protein complex"/>
    <property type="evidence" value="ECO:0007669"/>
    <property type="project" value="TreeGrafter"/>
</dbReference>
<dbReference type="InterPro" id="IPR001019">
    <property type="entry name" value="Gprotein_alpha_su"/>
</dbReference>
<feature type="binding site" evidence="9">
    <location>
        <begin position="150"/>
        <end position="151"/>
    </location>
    <ligand>
        <name>GTP</name>
        <dbReference type="ChEBI" id="CHEBI:37565"/>
    </ligand>
</feature>
<dbReference type="EMBL" id="BDIP01004933">
    <property type="protein sequence ID" value="GIQ89333.1"/>
    <property type="molecule type" value="Genomic_DNA"/>
</dbReference>
<feature type="binding site" evidence="10">
    <location>
        <position position="49"/>
    </location>
    <ligand>
        <name>Mg(2+)</name>
        <dbReference type="ChEBI" id="CHEBI:18420"/>
    </ligand>
</feature>
<dbReference type="PRINTS" id="PR00318">
    <property type="entry name" value="GPROTEINA"/>
</dbReference>
<dbReference type="Proteomes" id="UP000265618">
    <property type="component" value="Unassembled WGS sequence"/>
</dbReference>
<evidence type="ECO:0000256" key="2">
    <source>
        <dbReference type="ARBA" id="ARBA00022723"/>
    </source>
</evidence>
<feature type="non-terminal residue" evidence="11">
    <location>
        <position position="1"/>
    </location>
</feature>